<dbReference type="Proteomes" id="UP000013940">
    <property type="component" value="Chromosome"/>
</dbReference>
<dbReference type="GO" id="GO:0016853">
    <property type="term" value="F:isomerase activity"/>
    <property type="evidence" value="ECO:0007669"/>
    <property type="project" value="UniProtKB-KW"/>
</dbReference>
<dbReference type="PANTHER" id="PTHR13774:SF32">
    <property type="entry name" value="ANTISENSE-ENHANCING SEQUENCE 1"/>
    <property type="match status" value="1"/>
</dbReference>
<dbReference type="RefSeq" id="WP_015635076.1">
    <property type="nucleotide sequence ID" value="NC_021237.1"/>
</dbReference>
<evidence type="ECO:0000256" key="1">
    <source>
        <dbReference type="ARBA" id="ARBA00008270"/>
    </source>
</evidence>
<dbReference type="HOGENOM" id="CLU_048756_0_0_6"/>
<dbReference type="NCBIfam" id="TIGR00654">
    <property type="entry name" value="PhzF_family"/>
    <property type="match status" value="1"/>
</dbReference>
<comment type="similarity">
    <text evidence="1">Belongs to the PhzF family.</text>
</comment>
<dbReference type="eggNOG" id="COG0384">
    <property type="taxonomic scope" value="Bacteria"/>
</dbReference>
<reference evidence="4" key="1">
    <citation type="journal article" date="2014" name="Genome Announc.">
        <title>Full-genome sequence of the plant growth-promoting bacterium Pseudomonas protegens CHA0.</title>
        <authorList>
            <person name="Jousset A."/>
            <person name="Schuldes J."/>
            <person name="Keel C."/>
            <person name="Maurhofer M."/>
            <person name="Daniel R."/>
            <person name="Scheu S."/>
            <person name="Thuermer A."/>
        </authorList>
    </citation>
    <scope>NUCLEOTIDE SEQUENCE [LARGE SCALE GENOMIC DNA]</scope>
    <source>
        <strain evidence="4">DSM 19095 / LMG 27888 / CFBP 6595 / CHA0</strain>
    </source>
</reference>
<gene>
    <name evidence="3" type="ORF">PFLCHA0_c23530</name>
</gene>
<dbReference type="InterPro" id="IPR003719">
    <property type="entry name" value="Phenazine_PhzF-like"/>
</dbReference>
<dbReference type="EC" id="5.1.-.-" evidence="3"/>
<sequence length="300" mass="32654">MRPLSFKQVDVFSSTPLKGNPLAVVFNADELSTERMATFANWTNLSETTFLLQPRDPRADYRLRIFTTTQELPFAGHPTLGSCHAWLEAGGVPRGEEIIQECEVGLVRIRRQGDQLAFLAPPLLKAGPVEPQVLEQVRRGLRLTPGDIVQAQWVDNGAGWLAVMLGERQQVLDLQPDYPALIGLAVGVIAPCDPERDDSDAQFEVRAFIAGDGMPEDPATGSLNAGIAQWLLGAGLAPARYRVSQGLSMGRAGRIDVEQIGDEIWIGGTARTCIEGHLRLFPSSEQTCENTPSPTGPRHP</sequence>
<organism evidence="3 4">
    <name type="scientific">Pseudomonas protegens (strain DSM 19095 / LMG 27888 / CFBP 6595 / CHA0)</name>
    <dbReference type="NCBI Taxonomy" id="1124983"/>
    <lineage>
        <taxon>Bacteria</taxon>
        <taxon>Pseudomonadati</taxon>
        <taxon>Pseudomonadota</taxon>
        <taxon>Gammaproteobacteria</taxon>
        <taxon>Pseudomonadales</taxon>
        <taxon>Pseudomonadaceae</taxon>
        <taxon>Pseudomonas</taxon>
    </lineage>
</organism>
<dbReference type="Gene3D" id="3.10.310.10">
    <property type="entry name" value="Diaminopimelate Epimerase, Chain A, domain 1"/>
    <property type="match status" value="2"/>
</dbReference>
<dbReference type="PANTHER" id="PTHR13774">
    <property type="entry name" value="PHENAZINE BIOSYNTHESIS PROTEIN"/>
    <property type="match status" value="1"/>
</dbReference>
<dbReference type="SUPFAM" id="SSF54506">
    <property type="entry name" value="Diaminopimelate epimerase-like"/>
    <property type="match status" value="1"/>
</dbReference>
<proteinExistence type="inferred from homology"/>
<dbReference type="GeneID" id="57475343"/>
<dbReference type="GO" id="GO:0005737">
    <property type="term" value="C:cytoplasm"/>
    <property type="evidence" value="ECO:0007669"/>
    <property type="project" value="TreeGrafter"/>
</dbReference>
<dbReference type="EMBL" id="CP003190">
    <property type="protein sequence ID" value="AGL84124.1"/>
    <property type="molecule type" value="Genomic_DNA"/>
</dbReference>
<dbReference type="KEGG" id="pprc:PFLCHA0_c23530"/>
<dbReference type="Pfam" id="PF02567">
    <property type="entry name" value="PhzC-PhzF"/>
    <property type="match status" value="1"/>
</dbReference>
<dbReference type="AlphaFoldDB" id="A0A2C9EKF4"/>
<evidence type="ECO:0000313" key="4">
    <source>
        <dbReference type="Proteomes" id="UP000013940"/>
    </source>
</evidence>
<feature type="active site" evidence="2">
    <location>
        <position position="47"/>
    </location>
</feature>
<keyword evidence="3" id="KW-0413">Isomerase</keyword>
<evidence type="ECO:0000313" key="3">
    <source>
        <dbReference type="EMBL" id="AGL84124.1"/>
    </source>
</evidence>
<name>A0A2C9EKF4_PSEPH</name>
<accession>A0A2C9EKF4</accession>
<dbReference type="PIRSF" id="PIRSF016184">
    <property type="entry name" value="PhzC_PhzF"/>
    <property type="match status" value="1"/>
</dbReference>
<protein>
    <submittedName>
        <fullName evidence="3">Isomerase</fullName>
        <ecNumber evidence="3">5.1.-.-</ecNumber>
    </submittedName>
</protein>
<evidence type="ECO:0000256" key="2">
    <source>
        <dbReference type="PIRSR" id="PIRSR016184-1"/>
    </source>
</evidence>